<accession>A0A6A5X0B7</accession>
<evidence type="ECO:0000313" key="2">
    <source>
        <dbReference type="EMBL" id="KAF2006948.1"/>
    </source>
</evidence>
<evidence type="ECO:0000256" key="1">
    <source>
        <dbReference type="SAM" id="MobiDB-lite"/>
    </source>
</evidence>
<gene>
    <name evidence="2" type="ORF">P154DRAFT_517397</name>
</gene>
<organism evidence="2 3">
    <name type="scientific">Amniculicola lignicola CBS 123094</name>
    <dbReference type="NCBI Taxonomy" id="1392246"/>
    <lineage>
        <taxon>Eukaryota</taxon>
        <taxon>Fungi</taxon>
        <taxon>Dikarya</taxon>
        <taxon>Ascomycota</taxon>
        <taxon>Pezizomycotina</taxon>
        <taxon>Dothideomycetes</taxon>
        <taxon>Pleosporomycetidae</taxon>
        <taxon>Pleosporales</taxon>
        <taxon>Amniculicolaceae</taxon>
        <taxon>Amniculicola</taxon>
    </lineage>
</organism>
<keyword evidence="3" id="KW-1185">Reference proteome</keyword>
<evidence type="ECO:0000313" key="3">
    <source>
        <dbReference type="Proteomes" id="UP000799779"/>
    </source>
</evidence>
<sequence>MGWSWFRDVLGFLSGHSQVLGTNARSRPSYVPRHGIRNNGSKNKTGGNDDRSAGNLKAQDGPEVLILSCSDDATVTIR</sequence>
<dbReference type="Proteomes" id="UP000799779">
    <property type="component" value="Unassembled WGS sequence"/>
</dbReference>
<protein>
    <submittedName>
        <fullName evidence="2">Uncharacterized protein</fullName>
    </submittedName>
</protein>
<name>A0A6A5X0B7_9PLEO</name>
<proteinExistence type="predicted"/>
<reference evidence="2" key="1">
    <citation type="journal article" date="2020" name="Stud. Mycol.">
        <title>101 Dothideomycetes genomes: a test case for predicting lifestyles and emergence of pathogens.</title>
        <authorList>
            <person name="Haridas S."/>
            <person name="Albert R."/>
            <person name="Binder M."/>
            <person name="Bloem J."/>
            <person name="Labutti K."/>
            <person name="Salamov A."/>
            <person name="Andreopoulos B."/>
            <person name="Baker S."/>
            <person name="Barry K."/>
            <person name="Bills G."/>
            <person name="Bluhm B."/>
            <person name="Cannon C."/>
            <person name="Castanera R."/>
            <person name="Culley D."/>
            <person name="Daum C."/>
            <person name="Ezra D."/>
            <person name="Gonzalez J."/>
            <person name="Henrissat B."/>
            <person name="Kuo A."/>
            <person name="Liang C."/>
            <person name="Lipzen A."/>
            <person name="Lutzoni F."/>
            <person name="Magnuson J."/>
            <person name="Mondo S."/>
            <person name="Nolan M."/>
            <person name="Ohm R."/>
            <person name="Pangilinan J."/>
            <person name="Park H.-J."/>
            <person name="Ramirez L."/>
            <person name="Alfaro M."/>
            <person name="Sun H."/>
            <person name="Tritt A."/>
            <person name="Yoshinaga Y."/>
            <person name="Zwiers L.-H."/>
            <person name="Turgeon B."/>
            <person name="Goodwin S."/>
            <person name="Spatafora J."/>
            <person name="Crous P."/>
            <person name="Grigoriev I."/>
        </authorList>
    </citation>
    <scope>NUCLEOTIDE SEQUENCE</scope>
    <source>
        <strain evidence="2">CBS 123094</strain>
    </source>
</reference>
<dbReference type="AlphaFoldDB" id="A0A6A5X0B7"/>
<feature type="region of interest" description="Disordered" evidence="1">
    <location>
        <begin position="23"/>
        <end position="57"/>
    </location>
</feature>
<dbReference type="EMBL" id="ML977558">
    <property type="protein sequence ID" value="KAF2006948.1"/>
    <property type="molecule type" value="Genomic_DNA"/>
</dbReference>